<organism evidence="1">
    <name type="scientific">bioreactor metagenome</name>
    <dbReference type="NCBI Taxonomy" id="1076179"/>
    <lineage>
        <taxon>unclassified sequences</taxon>
        <taxon>metagenomes</taxon>
        <taxon>ecological metagenomes</taxon>
    </lineage>
</organism>
<reference evidence="1" key="1">
    <citation type="submission" date="2019-08" db="EMBL/GenBank/DDBJ databases">
        <authorList>
            <person name="Kucharzyk K."/>
            <person name="Murdoch R.W."/>
            <person name="Higgins S."/>
            <person name="Loffler F."/>
        </authorList>
    </citation>
    <scope>NUCLEOTIDE SEQUENCE</scope>
</reference>
<dbReference type="EMBL" id="VSSQ01033911">
    <property type="protein sequence ID" value="MPM85672.1"/>
    <property type="molecule type" value="Genomic_DNA"/>
</dbReference>
<sequence length="115" mass="12954">MKLITLNGRSMTLKFGLLSLRAMERDMGISFPQMIEAINGGRVGIDILLSIIWAGLLWENRDLTVEQVGEWLDKESGENLETIMSTATNEFVASFDHLLVKPNKESEKDGKKEKN</sequence>
<accession>A0A645DAP2</accession>
<comment type="caution">
    <text evidence="1">The sequence shown here is derived from an EMBL/GenBank/DDBJ whole genome shotgun (WGS) entry which is preliminary data.</text>
</comment>
<dbReference type="AlphaFoldDB" id="A0A645DAP2"/>
<proteinExistence type="predicted"/>
<name>A0A645DAP2_9ZZZZ</name>
<evidence type="ECO:0000313" key="1">
    <source>
        <dbReference type="EMBL" id="MPM85672.1"/>
    </source>
</evidence>
<protein>
    <submittedName>
        <fullName evidence="1">Uncharacterized protein</fullName>
    </submittedName>
</protein>
<gene>
    <name evidence="1" type="ORF">SDC9_132753</name>
</gene>